<accession>A0A840QTH9</accession>
<feature type="compositionally biased region" description="Basic and acidic residues" evidence="1">
    <location>
        <begin position="1"/>
        <end position="11"/>
    </location>
</feature>
<dbReference type="AlphaFoldDB" id="A0A840QTH9"/>
<evidence type="ECO:0000313" key="3">
    <source>
        <dbReference type="Proteomes" id="UP000551878"/>
    </source>
</evidence>
<gene>
    <name evidence="2" type="ORF">HNQ41_003045</name>
</gene>
<evidence type="ECO:0008006" key="4">
    <source>
        <dbReference type="Google" id="ProtNLM"/>
    </source>
</evidence>
<dbReference type="InterPro" id="IPR025549">
    <property type="entry name" value="YjzC"/>
</dbReference>
<reference evidence="2 3" key="1">
    <citation type="submission" date="2020-08" db="EMBL/GenBank/DDBJ databases">
        <title>Genomic Encyclopedia of Type Strains, Phase IV (KMG-IV): sequencing the most valuable type-strain genomes for metagenomic binning, comparative biology and taxonomic classification.</title>
        <authorList>
            <person name="Goeker M."/>
        </authorList>
    </citation>
    <scope>NUCLEOTIDE SEQUENCE [LARGE SCALE GENOMIC DNA]</scope>
    <source>
        <strain evidence="2 3">DSM 24696</strain>
    </source>
</reference>
<dbReference type="Pfam" id="PF14168">
    <property type="entry name" value="YjzC"/>
    <property type="match status" value="1"/>
</dbReference>
<evidence type="ECO:0000256" key="1">
    <source>
        <dbReference type="SAM" id="MobiDB-lite"/>
    </source>
</evidence>
<protein>
    <recommendedName>
        <fullName evidence="4">YjzC family protein</fullName>
    </recommendedName>
</protein>
<dbReference type="RefSeq" id="WP_184665228.1">
    <property type="nucleotide sequence ID" value="NZ_JACHHB010000017.1"/>
</dbReference>
<feature type="compositionally biased region" description="Basic residues" evidence="1">
    <location>
        <begin position="54"/>
        <end position="63"/>
    </location>
</feature>
<dbReference type="Proteomes" id="UP000551878">
    <property type="component" value="Unassembled WGS sequence"/>
</dbReference>
<proteinExistence type="predicted"/>
<organism evidence="2 3">
    <name type="scientific">Texcoconibacillus texcoconensis</name>
    <dbReference type="NCBI Taxonomy" id="1095777"/>
    <lineage>
        <taxon>Bacteria</taxon>
        <taxon>Bacillati</taxon>
        <taxon>Bacillota</taxon>
        <taxon>Bacilli</taxon>
        <taxon>Bacillales</taxon>
        <taxon>Bacillaceae</taxon>
        <taxon>Texcoconibacillus</taxon>
    </lineage>
</organism>
<dbReference type="EMBL" id="JACHHB010000017">
    <property type="protein sequence ID" value="MBB5174822.1"/>
    <property type="molecule type" value="Genomic_DNA"/>
</dbReference>
<name>A0A840QTH9_9BACI</name>
<evidence type="ECO:0000313" key="2">
    <source>
        <dbReference type="EMBL" id="MBB5174822.1"/>
    </source>
</evidence>
<feature type="compositionally biased region" description="Basic and acidic residues" evidence="1">
    <location>
        <begin position="42"/>
        <end position="53"/>
    </location>
</feature>
<keyword evidence="3" id="KW-1185">Reference proteome</keyword>
<sequence length="63" mass="7236">MGQKRQFEPGDHAPNNGVYVEIGETGSNVNDPKSLRMNAGDRFPDTSNDDRKWSYKRKQETKH</sequence>
<comment type="caution">
    <text evidence="2">The sequence shown here is derived from an EMBL/GenBank/DDBJ whole genome shotgun (WGS) entry which is preliminary data.</text>
</comment>
<feature type="region of interest" description="Disordered" evidence="1">
    <location>
        <begin position="1"/>
        <end position="63"/>
    </location>
</feature>